<sequence>MLAEQRHQYILAQVTKTGALSVAELVRELNVSRETIRRDLNALAERGLIVTTHGGALSSDRREPDLDTRDAANASAKRAIGERAAQLVPDGASVIIDSGSTTHAAARALTDRHRLTVYTNDWRIALLLGRRNDNRVTLLGGELSDNEDAAFGLDTITQLSHYHADFALIGAGGITPDAQLSDYSRMAAEVRSRMIGAGNTVIVVADNSKFGRVTPVRIEGMEKARYVVTELAPDRALAKAITARGPEILIA</sequence>
<gene>
    <name evidence="6" type="ORF">K788_0008328</name>
</gene>
<dbReference type="InterPro" id="IPR036390">
    <property type="entry name" value="WH_DNA-bd_sf"/>
</dbReference>
<dbReference type="PROSITE" id="PS51000">
    <property type="entry name" value="HTH_DEOR_2"/>
    <property type="match status" value="1"/>
</dbReference>
<dbReference type="RefSeq" id="WP_036001284.1">
    <property type="nucleotide sequence ID" value="NZ_CP012747.1"/>
</dbReference>
<dbReference type="PROSITE" id="PS00894">
    <property type="entry name" value="HTH_DEOR_1"/>
    <property type="match status" value="1"/>
</dbReference>
<protein>
    <submittedName>
        <fullName evidence="6">Transcriptional regulator, DeoR family</fullName>
    </submittedName>
</protein>
<proteinExistence type="predicted"/>
<dbReference type="Pfam" id="PF08220">
    <property type="entry name" value="HTH_DeoR"/>
    <property type="match status" value="1"/>
</dbReference>
<dbReference type="Pfam" id="PF00455">
    <property type="entry name" value="DeoRC"/>
    <property type="match status" value="1"/>
</dbReference>
<evidence type="ECO:0000256" key="3">
    <source>
        <dbReference type="ARBA" id="ARBA00023125"/>
    </source>
</evidence>
<keyword evidence="4" id="KW-0804">Transcription</keyword>
<dbReference type="SUPFAM" id="SSF100950">
    <property type="entry name" value="NagB/RpiA/CoA transferase-like"/>
    <property type="match status" value="1"/>
</dbReference>
<keyword evidence="1" id="KW-0678">Repressor</keyword>
<dbReference type="InterPro" id="IPR001034">
    <property type="entry name" value="DeoR_HTH"/>
</dbReference>
<dbReference type="KEGG" id="bcai:K788_0008328"/>
<dbReference type="SMART" id="SM00420">
    <property type="entry name" value="HTH_DEOR"/>
    <property type="match status" value="1"/>
</dbReference>
<dbReference type="InterPro" id="IPR014036">
    <property type="entry name" value="DeoR-like_C"/>
</dbReference>
<dbReference type="Proteomes" id="UP000019146">
    <property type="component" value="Chromosome 2"/>
</dbReference>
<dbReference type="InterPro" id="IPR050313">
    <property type="entry name" value="Carb_Metab_HTH_regulators"/>
</dbReference>
<reference evidence="6 7" key="1">
    <citation type="journal article" date="2014" name="Genome Announc.">
        <title>Draft Genome Sequence of the Haloacid-Degrading Burkholderia caribensis Strain MBA4.</title>
        <authorList>
            <person name="Pan Y."/>
            <person name="Kong K.F."/>
            <person name="Tsang J.S."/>
        </authorList>
    </citation>
    <scope>NUCLEOTIDE SEQUENCE [LARGE SCALE GENOMIC DNA]</scope>
    <source>
        <strain evidence="6 7">MBA4</strain>
    </source>
</reference>
<dbReference type="PANTHER" id="PTHR30363">
    <property type="entry name" value="HTH-TYPE TRANSCRIPTIONAL REGULATOR SRLR-RELATED"/>
    <property type="match status" value="1"/>
</dbReference>
<dbReference type="GeneID" id="69970922"/>
<dbReference type="PRINTS" id="PR00037">
    <property type="entry name" value="HTHLACR"/>
</dbReference>
<evidence type="ECO:0000256" key="4">
    <source>
        <dbReference type="ARBA" id="ARBA00023163"/>
    </source>
</evidence>
<organism evidence="6 7">
    <name type="scientific">Paraburkholderia caribensis MBA4</name>
    <dbReference type="NCBI Taxonomy" id="1323664"/>
    <lineage>
        <taxon>Bacteria</taxon>
        <taxon>Pseudomonadati</taxon>
        <taxon>Pseudomonadota</taxon>
        <taxon>Betaproteobacteria</taxon>
        <taxon>Burkholderiales</taxon>
        <taxon>Burkholderiaceae</taxon>
        <taxon>Paraburkholderia</taxon>
    </lineage>
</organism>
<name>A0A0P0REZ8_9BURK</name>
<dbReference type="InterPro" id="IPR018356">
    <property type="entry name" value="Tscrpt_reg_HTH_DeoR_CS"/>
</dbReference>
<dbReference type="GO" id="GO:0003677">
    <property type="term" value="F:DNA binding"/>
    <property type="evidence" value="ECO:0007669"/>
    <property type="project" value="UniProtKB-KW"/>
</dbReference>
<dbReference type="GO" id="GO:0003700">
    <property type="term" value="F:DNA-binding transcription factor activity"/>
    <property type="evidence" value="ECO:0007669"/>
    <property type="project" value="InterPro"/>
</dbReference>
<dbReference type="SUPFAM" id="SSF46785">
    <property type="entry name" value="Winged helix' DNA-binding domain"/>
    <property type="match status" value="1"/>
</dbReference>
<dbReference type="Gene3D" id="1.10.10.10">
    <property type="entry name" value="Winged helix-like DNA-binding domain superfamily/Winged helix DNA-binding domain"/>
    <property type="match status" value="1"/>
</dbReference>
<dbReference type="Gene3D" id="3.40.50.1360">
    <property type="match status" value="1"/>
</dbReference>
<dbReference type="PANTHER" id="PTHR30363:SF4">
    <property type="entry name" value="GLYCEROL-3-PHOSPHATE REGULON REPRESSOR"/>
    <property type="match status" value="1"/>
</dbReference>
<dbReference type="SMART" id="SM01134">
    <property type="entry name" value="DeoRC"/>
    <property type="match status" value="1"/>
</dbReference>
<evidence type="ECO:0000256" key="1">
    <source>
        <dbReference type="ARBA" id="ARBA00022491"/>
    </source>
</evidence>
<feature type="domain" description="HTH deoR-type" evidence="5">
    <location>
        <begin position="3"/>
        <end position="58"/>
    </location>
</feature>
<evidence type="ECO:0000259" key="5">
    <source>
        <dbReference type="PROSITE" id="PS51000"/>
    </source>
</evidence>
<evidence type="ECO:0000256" key="2">
    <source>
        <dbReference type="ARBA" id="ARBA00023015"/>
    </source>
</evidence>
<keyword evidence="2" id="KW-0805">Transcription regulation</keyword>
<dbReference type="AlphaFoldDB" id="A0A0P0REZ8"/>
<keyword evidence="3" id="KW-0238">DNA-binding</keyword>
<dbReference type="InterPro" id="IPR036388">
    <property type="entry name" value="WH-like_DNA-bd_sf"/>
</dbReference>
<dbReference type="EMBL" id="CP012747">
    <property type="protein sequence ID" value="ALL67025.1"/>
    <property type="molecule type" value="Genomic_DNA"/>
</dbReference>
<dbReference type="InterPro" id="IPR037171">
    <property type="entry name" value="NagB/RpiA_transferase-like"/>
</dbReference>
<evidence type="ECO:0000313" key="6">
    <source>
        <dbReference type="EMBL" id="ALL67025.1"/>
    </source>
</evidence>
<evidence type="ECO:0000313" key="7">
    <source>
        <dbReference type="Proteomes" id="UP000019146"/>
    </source>
</evidence>
<accession>A0A0P0REZ8</accession>